<organism evidence="2 3">
    <name type="scientific">Mycena albidolilacea</name>
    <dbReference type="NCBI Taxonomy" id="1033008"/>
    <lineage>
        <taxon>Eukaryota</taxon>
        <taxon>Fungi</taxon>
        <taxon>Dikarya</taxon>
        <taxon>Basidiomycota</taxon>
        <taxon>Agaricomycotina</taxon>
        <taxon>Agaricomycetes</taxon>
        <taxon>Agaricomycetidae</taxon>
        <taxon>Agaricales</taxon>
        <taxon>Marasmiineae</taxon>
        <taxon>Mycenaceae</taxon>
        <taxon>Mycena</taxon>
    </lineage>
</organism>
<evidence type="ECO:0000313" key="3">
    <source>
        <dbReference type="Proteomes" id="UP001218218"/>
    </source>
</evidence>
<feature type="region of interest" description="Disordered" evidence="1">
    <location>
        <begin position="1"/>
        <end position="27"/>
    </location>
</feature>
<gene>
    <name evidence="2" type="ORF">DFH08DRAFT_798306</name>
</gene>
<evidence type="ECO:0000313" key="2">
    <source>
        <dbReference type="EMBL" id="KAJ7363842.1"/>
    </source>
</evidence>
<feature type="region of interest" description="Disordered" evidence="1">
    <location>
        <begin position="404"/>
        <end position="507"/>
    </location>
</feature>
<sequence>MAPVLQGLLSRPHGSTSTTSSRGSLPELPQMLLQREPSLPLAYHWNTSANTPRCQRRAGPRSHYYSTCKKHAAPLKSCRALAATLLIPAFSFPQEQDSREPSDSMEKLTPYQSSRVEVRLVLPSPHHGCWQRKPRGSHARSTPPPRSAAALDASPVAQRRAREEGSEGTRTPAPSWLRCSRFASERDAGGHGMKKDAGGGGDDGIEGRRELGKDGAQRWRDETAMLLLSADRARHRACETPRRSCARSWLAPMSTRRAHDVAAPRPTTAGLASSPGRVDVPRPTRCPRQQLAASVPGPDLTLHARVLGGHVTSEEAPWWMVSLSPCVRNRAPVRAELVVRPRLCHIVHQQHQSLALPDLAFSLRACMHTRTTTRVQVPAGFARVRLRRYAYYSAPVHLPRRAPTPVCAPRSSRRSRLRACRHSQDSPGYARGGTATRGAIDRTPLSALSSGGRQSQRDVQRQHLAAVRESPALPVCAQGHSPPPHARSSGVHPGHSRLRSSCARARESDHTPALLHTCAAAHQRHADSTLEAPMPRRTRSPTRVQSTAMEALRCRRARGAGSPSSEAARAVLRSPATAHQRCGAAPQRLRLARERFVIGAWISMRGSLASARALACHNHPRARWLRSRGVPAAPRRPAPESHAMGRQRSLLPALPSGGRHFQRVVASNGLDECFAPIRERPALPVCAQGYSPPRCALASRYTGTAPRSLAYASRRLATLVLLRSLHRPVQCKHLVQRPRLRLLTPSPRPAAVAVR</sequence>
<dbReference type="AlphaFoldDB" id="A0AAD7ANA2"/>
<name>A0AAD7ANA2_9AGAR</name>
<reference evidence="2" key="1">
    <citation type="submission" date="2023-03" db="EMBL/GenBank/DDBJ databases">
        <title>Massive genome expansion in bonnet fungi (Mycena s.s.) driven by repeated elements and novel gene families across ecological guilds.</title>
        <authorList>
            <consortium name="Lawrence Berkeley National Laboratory"/>
            <person name="Harder C.B."/>
            <person name="Miyauchi S."/>
            <person name="Viragh M."/>
            <person name="Kuo A."/>
            <person name="Thoen E."/>
            <person name="Andreopoulos B."/>
            <person name="Lu D."/>
            <person name="Skrede I."/>
            <person name="Drula E."/>
            <person name="Henrissat B."/>
            <person name="Morin E."/>
            <person name="Kohler A."/>
            <person name="Barry K."/>
            <person name="LaButti K."/>
            <person name="Morin E."/>
            <person name="Salamov A."/>
            <person name="Lipzen A."/>
            <person name="Mereny Z."/>
            <person name="Hegedus B."/>
            <person name="Baldrian P."/>
            <person name="Stursova M."/>
            <person name="Weitz H."/>
            <person name="Taylor A."/>
            <person name="Grigoriev I.V."/>
            <person name="Nagy L.G."/>
            <person name="Martin F."/>
            <person name="Kauserud H."/>
        </authorList>
    </citation>
    <scope>NUCLEOTIDE SEQUENCE</scope>
    <source>
        <strain evidence="2">CBHHK002</strain>
    </source>
</reference>
<dbReference type="Proteomes" id="UP001218218">
    <property type="component" value="Unassembled WGS sequence"/>
</dbReference>
<feature type="region of interest" description="Disordered" evidence="1">
    <location>
        <begin position="126"/>
        <end position="216"/>
    </location>
</feature>
<comment type="caution">
    <text evidence="2">The sequence shown here is derived from an EMBL/GenBank/DDBJ whole genome shotgun (WGS) entry which is preliminary data.</text>
</comment>
<feature type="compositionally biased region" description="Low complexity" evidence="1">
    <location>
        <begin position="432"/>
        <end position="443"/>
    </location>
</feature>
<evidence type="ECO:0000256" key="1">
    <source>
        <dbReference type="SAM" id="MobiDB-lite"/>
    </source>
</evidence>
<dbReference type="EMBL" id="JARIHO010000003">
    <property type="protein sequence ID" value="KAJ7363842.1"/>
    <property type="molecule type" value="Genomic_DNA"/>
</dbReference>
<protein>
    <submittedName>
        <fullName evidence="2">Uncharacterized protein</fullName>
    </submittedName>
</protein>
<keyword evidence="3" id="KW-1185">Reference proteome</keyword>
<feature type="region of interest" description="Disordered" evidence="1">
    <location>
        <begin position="256"/>
        <end position="282"/>
    </location>
</feature>
<accession>A0AAD7ANA2</accession>
<feature type="compositionally biased region" description="Basic and acidic residues" evidence="1">
    <location>
        <begin position="183"/>
        <end position="197"/>
    </location>
</feature>
<feature type="compositionally biased region" description="Basic and acidic residues" evidence="1">
    <location>
        <begin position="205"/>
        <end position="216"/>
    </location>
</feature>
<feature type="compositionally biased region" description="Basic residues" evidence="1">
    <location>
        <begin position="411"/>
        <end position="421"/>
    </location>
</feature>
<feature type="compositionally biased region" description="Basic residues" evidence="1">
    <location>
        <begin position="129"/>
        <end position="138"/>
    </location>
</feature>
<proteinExistence type="predicted"/>